<reference evidence="8 9" key="1">
    <citation type="submission" date="2018-11" db="EMBL/GenBank/DDBJ databases">
        <title>Genome sequence of Apiotrichum porosum DSM 27194.</title>
        <authorList>
            <person name="Aliyu H."/>
            <person name="Gorte O."/>
            <person name="Ochsenreither K."/>
        </authorList>
    </citation>
    <scope>NUCLEOTIDE SEQUENCE [LARGE SCALE GENOMIC DNA]</scope>
    <source>
        <strain evidence="8 9">DSM 27194</strain>
    </source>
</reference>
<keyword evidence="3" id="KW-0805">Transcription regulation</keyword>
<feature type="region of interest" description="Disordered" evidence="6">
    <location>
        <begin position="588"/>
        <end position="636"/>
    </location>
</feature>
<name>A0A427XGI1_9TREE</name>
<evidence type="ECO:0000256" key="3">
    <source>
        <dbReference type="ARBA" id="ARBA00023015"/>
    </source>
</evidence>
<evidence type="ECO:0000256" key="1">
    <source>
        <dbReference type="ARBA" id="ARBA00004123"/>
    </source>
</evidence>
<dbReference type="OrthoDB" id="2563500at2759"/>
<dbReference type="AlphaFoldDB" id="A0A427XGI1"/>
<evidence type="ECO:0000256" key="5">
    <source>
        <dbReference type="ARBA" id="ARBA00023242"/>
    </source>
</evidence>
<dbReference type="InterPro" id="IPR050815">
    <property type="entry name" value="TF_fung"/>
</dbReference>
<comment type="subcellular location">
    <subcellularLocation>
        <location evidence="1">Nucleus</location>
    </subcellularLocation>
</comment>
<evidence type="ECO:0000256" key="2">
    <source>
        <dbReference type="ARBA" id="ARBA00022723"/>
    </source>
</evidence>
<keyword evidence="2" id="KW-0479">Metal-binding</keyword>
<dbReference type="EMBL" id="RSCE01000014">
    <property type="protein sequence ID" value="RSH77863.1"/>
    <property type="molecule type" value="Genomic_DNA"/>
</dbReference>
<evidence type="ECO:0000256" key="6">
    <source>
        <dbReference type="SAM" id="MobiDB-lite"/>
    </source>
</evidence>
<dbReference type="GO" id="GO:0008270">
    <property type="term" value="F:zinc ion binding"/>
    <property type="evidence" value="ECO:0007669"/>
    <property type="project" value="InterPro"/>
</dbReference>
<organism evidence="8 9">
    <name type="scientific">Apiotrichum porosum</name>
    <dbReference type="NCBI Taxonomy" id="105984"/>
    <lineage>
        <taxon>Eukaryota</taxon>
        <taxon>Fungi</taxon>
        <taxon>Dikarya</taxon>
        <taxon>Basidiomycota</taxon>
        <taxon>Agaricomycotina</taxon>
        <taxon>Tremellomycetes</taxon>
        <taxon>Trichosporonales</taxon>
        <taxon>Trichosporonaceae</taxon>
        <taxon>Apiotrichum</taxon>
    </lineage>
</organism>
<evidence type="ECO:0000256" key="4">
    <source>
        <dbReference type="ARBA" id="ARBA00023163"/>
    </source>
</evidence>
<evidence type="ECO:0000259" key="7">
    <source>
        <dbReference type="Pfam" id="PF04082"/>
    </source>
</evidence>
<feature type="compositionally biased region" description="Low complexity" evidence="6">
    <location>
        <begin position="59"/>
        <end position="69"/>
    </location>
</feature>
<proteinExistence type="predicted"/>
<keyword evidence="4" id="KW-0804">Transcription</keyword>
<dbReference type="GO" id="GO:0005634">
    <property type="term" value="C:nucleus"/>
    <property type="evidence" value="ECO:0007669"/>
    <property type="project" value="UniProtKB-SubCell"/>
</dbReference>
<keyword evidence="9" id="KW-1185">Reference proteome</keyword>
<dbReference type="InterPro" id="IPR007219">
    <property type="entry name" value="XnlR_reg_dom"/>
</dbReference>
<dbReference type="GO" id="GO:0006351">
    <property type="term" value="P:DNA-templated transcription"/>
    <property type="evidence" value="ECO:0007669"/>
    <property type="project" value="InterPro"/>
</dbReference>
<sequence length="674" mass="73280">MSAGPYASTVRGYIWLAGGTRCGHSRSSRCIVPTGDKSCERCEATGIECIWTSPPPSPSSLSWPDTSTLGDHQNTNSGRRPASTSLIDHDDGPPLYPLSDQGGIPSVATSVPTPVSATPGQQMPSAATSSWEGGGLPDHPRFTHLLDKYFETVHCNLHCTPPIAGDIELGDAWADSALQTLLPNIYRNFGAENIMAVVLAHVYETSRGNYSSGWLLAGNAARMMQLLHLHTFDETYRNQLPRNVSPLLQPEALRRLAWSTFYIDATLGNGPFAIRCLTEDLLTIQLPSREVFFLGDEQVTTERLHEGDDGGNGKGLLPGTGVPGGGAVGLSGWLLRTAAVRRRVIDLTNEFKDTTKSIGQLETEVAAMTADLDGVIRGLPKRLQYSDDNLVLSRDCLPAFILLHVVRHDCFLSIARLHLCMATKLPGGLDTPTSDKHRLDRINHAVPLSRIIEDGLRRGISFDPQIGVVAYVALEILLLEPPRLAPRDPTIDPKSPVYTEAMVPLLTILRLMGHAARTKSRLHVEACHRIVCVGLQDLLTEDDWLSVRRETDLIRPNDGEFDFAQFSWTDIERTDKFGHAHPFPGSLLDSNMGKAAPSAAPSPPGELDASFAIGRVDPAGPAHQSEQDIETAGSNPDPWLFLQSDDILTWIAQQEAMDTTMFMPGHLFGGSTGG</sequence>
<dbReference type="PANTHER" id="PTHR47338">
    <property type="entry name" value="ZN(II)2CYS6 TRANSCRIPTION FACTOR (EUROFUNG)-RELATED"/>
    <property type="match status" value="1"/>
</dbReference>
<dbReference type="GeneID" id="39587472"/>
<feature type="compositionally biased region" description="Polar residues" evidence="6">
    <location>
        <begin position="70"/>
        <end position="86"/>
    </location>
</feature>
<comment type="caution">
    <text evidence="8">The sequence shown here is derived from an EMBL/GenBank/DDBJ whole genome shotgun (WGS) entry which is preliminary data.</text>
</comment>
<dbReference type="GO" id="GO:0003677">
    <property type="term" value="F:DNA binding"/>
    <property type="evidence" value="ECO:0007669"/>
    <property type="project" value="InterPro"/>
</dbReference>
<gene>
    <name evidence="8" type="ORF">EHS24_002929</name>
</gene>
<feature type="region of interest" description="Disordered" evidence="6">
    <location>
        <begin position="53"/>
        <end position="132"/>
    </location>
</feature>
<dbReference type="Proteomes" id="UP000279236">
    <property type="component" value="Unassembled WGS sequence"/>
</dbReference>
<protein>
    <recommendedName>
        <fullName evidence="7">Xylanolytic transcriptional activator regulatory domain-containing protein</fullName>
    </recommendedName>
</protein>
<feature type="domain" description="Xylanolytic transcriptional activator regulatory" evidence="7">
    <location>
        <begin position="194"/>
        <end position="267"/>
    </location>
</feature>
<dbReference type="STRING" id="105984.A0A427XGI1"/>
<dbReference type="RefSeq" id="XP_028473010.1">
    <property type="nucleotide sequence ID" value="XM_028618643.1"/>
</dbReference>
<dbReference type="PANTHER" id="PTHR47338:SF7">
    <property type="entry name" value="ZN(II)2CYS6 TRANSCRIPTION FACTOR (EUROFUNG)"/>
    <property type="match status" value="1"/>
</dbReference>
<feature type="compositionally biased region" description="Polar residues" evidence="6">
    <location>
        <begin position="107"/>
        <end position="131"/>
    </location>
</feature>
<dbReference type="GO" id="GO:0000981">
    <property type="term" value="F:DNA-binding transcription factor activity, RNA polymerase II-specific"/>
    <property type="evidence" value="ECO:0007669"/>
    <property type="project" value="InterPro"/>
</dbReference>
<dbReference type="CDD" id="cd12148">
    <property type="entry name" value="fungal_TF_MHR"/>
    <property type="match status" value="1"/>
</dbReference>
<evidence type="ECO:0000313" key="9">
    <source>
        <dbReference type="Proteomes" id="UP000279236"/>
    </source>
</evidence>
<evidence type="ECO:0000313" key="8">
    <source>
        <dbReference type="EMBL" id="RSH77863.1"/>
    </source>
</evidence>
<dbReference type="Pfam" id="PF04082">
    <property type="entry name" value="Fungal_trans"/>
    <property type="match status" value="1"/>
</dbReference>
<keyword evidence="5" id="KW-0539">Nucleus</keyword>
<accession>A0A427XGI1</accession>